<dbReference type="Proteomes" id="UP000427906">
    <property type="component" value="Chromosome"/>
</dbReference>
<sequence length="175" mass="20243">MLLLILLILPVQPVLSSEIMEPDLLVISPGNEMIYFEAENKNWGPSRQTFFIELNDKAKNPKQIVEGRRPSISPNGNLLSFYRHPNELWILEINKQKKFRIVSDFSDYQPAVWISDRSLLYTDKNNHLTKFDVISKKKKDIGYDNVIPSALSPDEKHVLCGSWDGKKNILIYNKN</sequence>
<accession>A0A5K7YCR7</accession>
<proteinExistence type="predicted"/>
<dbReference type="Gene3D" id="2.120.10.30">
    <property type="entry name" value="TolB, C-terminal domain"/>
    <property type="match status" value="1"/>
</dbReference>
<dbReference type="OrthoDB" id="9808778at2"/>
<evidence type="ECO:0008006" key="3">
    <source>
        <dbReference type="Google" id="ProtNLM"/>
    </source>
</evidence>
<name>A0A5K7YCR7_9BACT</name>
<evidence type="ECO:0000313" key="2">
    <source>
        <dbReference type="Proteomes" id="UP000427906"/>
    </source>
</evidence>
<dbReference type="SUPFAM" id="SSF69304">
    <property type="entry name" value="Tricorn protease N-terminal domain"/>
    <property type="match status" value="1"/>
</dbReference>
<evidence type="ECO:0000313" key="1">
    <source>
        <dbReference type="EMBL" id="BBO67242.1"/>
    </source>
</evidence>
<dbReference type="InterPro" id="IPR011042">
    <property type="entry name" value="6-blade_b-propeller_TolB-like"/>
</dbReference>
<dbReference type="EMBL" id="AP021874">
    <property type="protein sequence ID" value="BBO67242.1"/>
    <property type="molecule type" value="Genomic_DNA"/>
</dbReference>
<dbReference type="RefSeq" id="WP_155315526.1">
    <property type="nucleotide sequence ID" value="NZ_AP021874.1"/>
</dbReference>
<organism evidence="1 2">
    <name type="scientific">Desulfosarcina alkanivorans</name>
    <dbReference type="NCBI Taxonomy" id="571177"/>
    <lineage>
        <taxon>Bacteria</taxon>
        <taxon>Pseudomonadati</taxon>
        <taxon>Thermodesulfobacteriota</taxon>
        <taxon>Desulfobacteria</taxon>
        <taxon>Desulfobacterales</taxon>
        <taxon>Desulfosarcinaceae</taxon>
        <taxon>Desulfosarcina</taxon>
    </lineage>
</organism>
<dbReference type="KEGG" id="dalk:DSCA_11720"/>
<reference evidence="1 2" key="1">
    <citation type="submission" date="2019-11" db="EMBL/GenBank/DDBJ databases">
        <title>Comparative genomics of hydrocarbon-degrading Desulfosarcina strains.</title>
        <authorList>
            <person name="Watanabe M."/>
            <person name="Kojima H."/>
            <person name="Fukui M."/>
        </authorList>
    </citation>
    <scope>NUCLEOTIDE SEQUENCE [LARGE SCALE GENOMIC DNA]</scope>
    <source>
        <strain evidence="1 2">PL12</strain>
    </source>
</reference>
<protein>
    <recommendedName>
        <fullName evidence="3">Dipeptidylpeptidase IV N-terminal domain-containing protein</fullName>
    </recommendedName>
</protein>
<gene>
    <name evidence="1" type="ORF">DSCA_11720</name>
</gene>
<dbReference type="AlphaFoldDB" id="A0A5K7YCR7"/>
<keyword evidence="2" id="KW-1185">Reference proteome</keyword>